<accession>A0ABY4YFS1</accession>
<dbReference type="Proteomes" id="UP001056535">
    <property type="component" value="Chromosome"/>
</dbReference>
<proteinExistence type="predicted"/>
<evidence type="ECO:0000313" key="1">
    <source>
        <dbReference type="EMBL" id="USQ75578.1"/>
    </source>
</evidence>
<protein>
    <submittedName>
        <fullName evidence="1">Uncharacterized protein</fullName>
    </submittedName>
</protein>
<dbReference type="RefSeq" id="WP_252620004.1">
    <property type="nucleotide sequence ID" value="NZ_CP099490.1"/>
</dbReference>
<keyword evidence="2" id="KW-1185">Reference proteome</keyword>
<name>A0ABY4YFS1_9MICO</name>
<organism evidence="1 2">
    <name type="scientific">Ornithinimicrobium cryptoxanthini</name>
    <dbReference type="NCBI Taxonomy" id="2934161"/>
    <lineage>
        <taxon>Bacteria</taxon>
        <taxon>Bacillati</taxon>
        <taxon>Actinomycetota</taxon>
        <taxon>Actinomycetes</taxon>
        <taxon>Micrococcales</taxon>
        <taxon>Ornithinimicrobiaceae</taxon>
        <taxon>Ornithinimicrobium</taxon>
    </lineage>
</organism>
<gene>
    <name evidence="1" type="ORF">NF557_13290</name>
</gene>
<reference evidence="1" key="1">
    <citation type="submission" date="2022-06" db="EMBL/GenBank/DDBJ databases">
        <title>Ornithinimicrobium JY.X270.</title>
        <authorList>
            <person name="Huang Y."/>
        </authorList>
    </citation>
    <scope>NUCLEOTIDE SEQUENCE</scope>
    <source>
        <strain evidence="1">JY.X270</strain>
    </source>
</reference>
<dbReference type="EMBL" id="CP099490">
    <property type="protein sequence ID" value="USQ75578.1"/>
    <property type="molecule type" value="Genomic_DNA"/>
</dbReference>
<sequence>MSLGDGESVQIGTALWCVEGDDPAEVSGVEFEEVRGIEIVDFVVVTQPVTEDRFGSGEGPLGTDLPGRADGQIHGRCADFDETGNAPDDTEVSYVVLELALVEGQTVGTATGLRVESDAGSAVEMMSVVLCDEAAVDECDPDLEAVTTGGR</sequence>
<evidence type="ECO:0000313" key="2">
    <source>
        <dbReference type="Proteomes" id="UP001056535"/>
    </source>
</evidence>